<reference evidence="3" key="1">
    <citation type="journal article" date="2019" name="Int. J. Syst. Evol. Microbiol.">
        <title>The Global Catalogue of Microorganisms (GCM) 10K type strain sequencing project: providing services to taxonomists for standard genome sequencing and annotation.</title>
        <authorList>
            <consortium name="The Broad Institute Genomics Platform"/>
            <consortium name="The Broad Institute Genome Sequencing Center for Infectious Disease"/>
            <person name="Wu L."/>
            <person name="Ma J."/>
        </authorList>
    </citation>
    <scope>NUCLEOTIDE SEQUENCE [LARGE SCALE GENOMIC DNA]</scope>
    <source>
        <strain evidence="3">JCM 3115</strain>
    </source>
</reference>
<protein>
    <submittedName>
        <fullName evidence="2">FAD-dependent oxidoreductase</fullName>
    </submittedName>
</protein>
<dbReference type="Gene3D" id="3.30.9.10">
    <property type="entry name" value="D-Amino Acid Oxidase, subunit A, domain 2"/>
    <property type="match status" value="1"/>
</dbReference>
<dbReference type="Proteomes" id="UP000611554">
    <property type="component" value="Unassembled WGS sequence"/>
</dbReference>
<gene>
    <name evidence="2" type="ORF">GCM10010140_56510</name>
</gene>
<evidence type="ECO:0000313" key="3">
    <source>
        <dbReference type="Proteomes" id="UP000611554"/>
    </source>
</evidence>
<dbReference type="PRINTS" id="PR00420">
    <property type="entry name" value="RNGMNOXGNASE"/>
</dbReference>
<accession>A0ABQ2RA80</accession>
<sequence length="349" mass="37291">MSGDVLISGAGVAGMSLAYRLHGQGYAVTVVERAAALRGTGYAVHFRGQAIGVLDGMGLLSQMRDHATGMGAITLVDGDGKWIGEVPAETSAGDLEVLKPDVTRILHSITADDVSYVFNDSITAIDQDEDSVSVEFERAAGRRFDLVVGADGVYSNVRRHVFGPHRDFVRHLGMSGVGFTTANRLGLDHEGLLYGAPGRAVHVFSSSDPGRMTVSLSFATDSPGIDRLDRDSKERLVHERFAGEGWEVPRLLEDMRLAPDFSFSSACQIVMDRWSHGRVVLVGDAGYCVAPAAGMGASQALIGAHLLATRLVETAGDHTVAFPAYERELRPYITENQSRGAEATKTSGT</sequence>
<comment type="caution">
    <text evidence="2">The sequence shown here is derived from an EMBL/GenBank/DDBJ whole genome shotgun (WGS) entry which is preliminary data.</text>
</comment>
<evidence type="ECO:0000313" key="2">
    <source>
        <dbReference type="EMBL" id="GGQ18934.1"/>
    </source>
</evidence>
<name>A0ABQ2RA80_9ACTN</name>
<dbReference type="Gene3D" id="3.50.50.60">
    <property type="entry name" value="FAD/NAD(P)-binding domain"/>
    <property type="match status" value="1"/>
</dbReference>
<dbReference type="PANTHER" id="PTHR46865:SF2">
    <property type="entry name" value="MONOOXYGENASE"/>
    <property type="match status" value="1"/>
</dbReference>
<dbReference type="InterPro" id="IPR002938">
    <property type="entry name" value="FAD-bd"/>
</dbReference>
<keyword evidence="3" id="KW-1185">Reference proteome</keyword>
<dbReference type="InterPro" id="IPR036188">
    <property type="entry name" value="FAD/NAD-bd_sf"/>
</dbReference>
<dbReference type="RefSeq" id="WP_189249499.1">
    <property type="nucleotide sequence ID" value="NZ_BMQJ01000016.1"/>
</dbReference>
<proteinExistence type="predicted"/>
<dbReference type="PANTHER" id="PTHR46865">
    <property type="entry name" value="OXIDOREDUCTASE-RELATED"/>
    <property type="match status" value="1"/>
</dbReference>
<dbReference type="SUPFAM" id="SSF51905">
    <property type="entry name" value="FAD/NAD(P)-binding domain"/>
    <property type="match status" value="1"/>
</dbReference>
<organism evidence="2 3">
    <name type="scientific">Streptosporangium pseudovulgare</name>
    <dbReference type="NCBI Taxonomy" id="35765"/>
    <lineage>
        <taxon>Bacteria</taxon>
        <taxon>Bacillati</taxon>
        <taxon>Actinomycetota</taxon>
        <taxon>Actinomycetes</taxon>
        <taxon>Streptosporangiales</taxon>
        <taxon>Streptosporangiaceae</taxon>
        <taxon>Streptosporangium</taxon>
    </lineage>
</organism>
<feature type="domain" description="FAD-binding" evidence="1">
    <location>
        <begin position="4"/>
        <end position="315"/>
    </location>
</feature>
<evidence type="ECO:0000259" key="1">
    <source>
        <dbReference type="Pfam" id="PF01494"/>
    </source>
</evidence>
<dbReference type="EMBL" id="BMQJ01000016">
    <property type="protein sequence ID" value="GGQ18934.1"/>
    <property type="molecule type" value="Genomic_DNA"/>
</dbReference>
<dbReference type="Pfam" id="PF01494">
    <property type="entry name" value="FAD_binding_3"/>
    <property type="match status" value="1"/>
</dbReference>
<dbReference type="InterPro" id="IPR051704">
    <property type="entry name" value="FAD_aromatic-hydroxylase"/>
</dbReference>